<accession>A0A9W7KYT1</accession>
<proteinExistence type="predicted"/>
<dbReference type="OrthoDB" id="43041at2759"/>
<evidence type="ECO:0000313" key="2">
    <source>
        <dbReference type="Proteomes" id="UP001165122"/>
    </source>
</evidence>
<dbReference type="EMBL" id="BRXW01000268">
    <property type="protein sequence ID" value="GMI16862.1"/>
    <property type="molecule type" value="Genomic_DNA"/>
</dbReference>
<gene>
    <name evidence="1" type="ORF">TrLO_g1695</name>
</gene>
<protein>
    <submittedName>
        <fullName evidence="1">Uncharacterized protein</fullName>
    </submittedName>
</protein>
<sequence>MLTIPRRPAGTLTGHDRDVLHGVTRMTEGVRYSLFVVDGSNGLGDSKKDVKVIDGEVVRAMKWVINIKK</sequence>
<dbReference type="Proteomes" id="UP001165122">
    <property type="component" value="Unassembled WGS sequence"/>
</dbReference>
<comment type="caution">
    <text evidence="1">The sequence shown here is derived from an EMBL/GenBank/DDBJ whole genome shotgun (WGS) entry which is preliminary data.</text>
</comment>
<dbReference type="AlphaFoldDB" id="A0A9W7KYT1"/>
<evidence type="ECO:0000313" key="1">
    <source>
        <dbReference type="EMBL" id="GMI16862.1"/>
    </source>
</evidence>
<organism evidence="1 2">
    <name type="scientific">Triparma laevis f. longispina</name>
    <dbReference type="NCBI Taxonomy" id="1714387"/>
    <lineage>
        <taxon>Eukaryota</taxon>
        <taxon>Sar</taxon>
        <taxon>Stramenopiles</taxon>
        <taxon>Ochrophyta</taxon>
        <taxon>Bolidophyceae</taxon>
        <taxon>Parmales</taxon>
        <taxon>Triparmaceae</taxon>
        <taxon>Triparma</taxon>
    </lineage>
</organism>
<reference evidence="2" key="1">
    <citation type="journal article" date="2023" name="Commun. Biol.">
        <title>Genome analysis of Parmales, the sister group of diatoms, reveals the evolutionary specialization of diatoms from phago-mixotrophs to photoautotrophs.</title>
        <authorList>
            <person name="Ban H."/>
            <person name="Sato S."/>
            <person name="Yoshikawa S."/>
            <person name="Yamada K."/>
            <person name="Nakamura Y."/>
            <person name="Ichinomiya M."/>
            <person name="Sato N."/>
            <person name="Blanc-Mathieu R."/>
            <person name="Endo H."/>
            <person name="Kuwata A."/>
            <person name="Ogata H."/>
        </authorList>
    </citation>
    <scope>NUCLEOTIDE SEQUENCE [LARGE SCALE GENOMIC DNA]</scope>
    <source>
        <strain evidence="2">NIES 3700</strain>
    </source>
</reference>
<keyword evidence="2" id="KW-1185">Reference proteome</keyword>
<name>A0A9W7KYT1_9STRA</name>